<protein>
    <submittedName>
        <fullName evidence="4">Uncharacterized protein LOC116299977</fullName>
    </submittedName>
</protein>
<feature type="compositionally biased region" description="Basic and acidic residues" evidence="2">
    <location>
        <begin position="21"/>
        <end position="52"/>
    </location>
</feature>
<feature type="compositionally biased region" description="Acidic residues" evidence="2">
    <location>
        <begin position="866"/>
        <end position="883"/>
    </location>
</feature>
<feature type="region of interest" description="Disordered" evidence="2">
    <location>
        <begin position="1724"/>
        <end position="1744"/>
    </location>
</feature>
<feature type="compositionally biased region" description="Basic and acidic residues" evidence="2">
    <location>
        <begin position="855"/>
        <end position="865"/>
    </location>
</feature>
<feature type="region of interest" description="Disordered" evidence="2">
    <location>
        <begin position="243"/>
        <end position="266"/>
    </location>
</feature>
<dbReference type="RefSeq" id="XP_031564575.1">
    <property type="nucleotide sequence ID" value="XM_031708715.1"/>
</dbReference>
<keyword evidence="3" id="KW-1185">Reference proteome</keyword>
<feature type="compositionally biased region" description="Basic and acidic residues" evidence="2">
    <location>
        <begin position="688"/>
        <end position="700"/>
    </location>
</feature>
<proteinExistence type="predicted"/>
<evidence type="ECO:0000256" key="1">
    <source>
        <dbReference type="SAM" id="Coils"/>
    </source>
</evidence>
<feature type="coiled-coil region" evidence="1">
    <location>
        <begin position="1229"/>
        <end position="1334"/>
    </location>
</feature>
<feature type="coiled-coil region" evidence="1">
    <location>
        <begin position="952"/>
        <end position="986"/>
    </location>
</feature>
<feature type="compositionally biased region" description="Polar residues" evidence="2">
    <location>
        <begin position="1814"/>
        <end position="1827"/>
    </location>
</feature>
<feature type="region of interest" description="Disordered" evidence="2">
    <location>
        <begin position="191"/>
        <end position="231"/>
    </location>
</feature>
<feature type="compositionally biased region" description="Polar residues" evidence="2">
    <location>
        <begin position="667"/>
        <end position="681"/>
    </location>
</feature>
<feature type="compositionally biased region" description="Low complexity" evidence="2">
    <location>
        <begin position="844"/>
        <end position="854"/>
    </location>
</feature>
<dbReference type="GeneID" id="116299977"/>
<feature type="region of interest" description="Disordered" evidence="2">
    <location>
        <begin position="768"/>
        <end position="801"/>
    </location>
</feature>
<feature type="region of interest" description="Disordered" evidence="2">
    <location>
        <begin position="819"/>
        <end position="883"/>
    </location>
</feature>
<feature type="region of interest" description="Disordered" evidence="2">
    <location>
        <begin position="1"/>
        <end position="73"/>
    </location>
</feature>
<feature type="compositionally biased region" description="Basic and acidic residues" evidence="2">
    <location>
        <begin position="1792"/>
        <end position="1806"/>
    </location>
</feature>
<dbReference type="Proteomes" id="UP000515163">
    <property type="component" value="Unplaced"/>
</dbReference>
<evidence type="ECO:0000313" key="4">
    <source>
        <dbReference type="RefSeq" id="XP_031564575.1"/>
    </source>
</evidence>
<feature type="coiled-coil region" evidence="1">
    <location>
        <begin position="1064"/>
        <end position="1121"/>
    </location>
</feature>
<reference evidence="4" key="1">
    <citation type="submission" date="2025-08" db="UniProtKB">
        <authorList>
            <consortium name="RefSeq"/>
        </authorList>
    </citation>
    <scope>IDENTIFICATION</scope>
    <source>
        <tissue evidence="4">Tentacle</tissue>
    </source>
</reference>
<feature type="compositionally biased region" description="Acidic residues" evidence="2">
    <location>
        <begin position="773"/>
        <end position="790"/>
    </location>
</feature>
<organism evidence="3 4">
    <name type="scientific">Actinia tenebrosa</name>
    <name type="common">Australian red waratah sea anemone</name>
    <dbReference type="NCBI Taxonomy" id="6105"/>
    <lineage>
        <taxon>Eukaryota</taxon>
        <taxon>Metazoa</taxon>
        <taxon>Cnidaria</taxon>
        <taxon>Anthozoa</taxon>
        <taxon>Hexacorallia</taxon>
        <taxon>Actiniaria</taxon>
        <taxon>Actiniidae</taxon>
        <taxon>Actinia</taxon>
    </lineage>
</organism>
<feature type="compositionally biased region" description="Polar residues" evidence="2">
    <location>
        <begin position="823"/>
        <end position="843"/>
    </location>
</feature>
<feature type="region of interest" description="Disordered" evidence="2">
    <location>
        <begin position="485"/>
        <end position="511"/>
    </location>
</feature>
<feature type="region of interest" description="Disordered" evidence="2">
    <location>
        <begin position="619"/>
        <end position="738"/>
    </location>
</feature>
<evidence type="ECO:0000313" key="3">
    <source>
        <dbReference type="Proteomes" id="UP000515163"/>
    </source>
</evidence>
<dbReference type="OrthoDB" id="5989973at2759"/>
<accession>A0A6P8IEQ7</accession>
<gene>
    <name evidence="4" type="primary">LOC116299977</name>
</gene>
<sequence length="1844" mass="210218">MSDKERTNMKGSAAQDAVESNEGKNRREQLNEEAGSSKDDEKDTKTQIDFEMNKPWPPLLAEFTGKPRSYSDTSPRREIIKALTKGDIRSCTSYMHLPHIKHLTTLHDSTSSPHLHQSFSRMHLPTHDQDNDVPTISVIALAEARDKDGTDDVIYDDDDVKDLFVPLDDGEDSEEVREEAIYTWDREYGRTRSLSEPPDLNSLSGKKEVDGQRPRAMSLESAEKAKKPPARMQFQLTLEELAENQKETESESPTEQSELEPDQLDQDHLDKSSILVLAESGDFENDSSLTDSHVKDSDSQDEVLTRWTRYEGHPVKKPSFCADLSTIDENLGEGGGPPKEIIGGRSVLQLVDEVTKNVMSNENLVKGVQADIHFRAEVEAEIEDETFWTNKKSPRLGMRRVTLATASPAREAQNYATDIEREAFNKISQWKTDFAVKLEDVLSKGIEQKTEDKQQKPLVVNVPMNLSDIELRGLKGDLLSELRRKSNADARGTTAASKRTSPVVYHSRSPDAKKEVAQDANALSSNAHFENPPVQLDNIAITKDKIIELLQWHDRERERLLLEMKKMQVSREYLETPSASAQVVLESTGLESVFCSLQIIMDSIFKETILRLRGQLDSDSLEGKKSDERDVGRSEQQSRVGRFSPTKEKEKERQKKAKMAGKRTQGFAASQQAELEKQSTFAKKKTHESRILESMNDKNTGENTGTKTNQVKISSGTQDKPRSHQATHKKETGAKSSSLVHVHTASFAEHMCHQDTCAGMAEESSANSCECDSASDEMETTESEDEDDETTGISGTDLGEHYDSSEFLFDNLAGYRPEVLPGKSSTNDTDVIPTSSTSIPRVNSSSSPLTSRDSSVSDKAEKDSLSSEELDEEERGDELDFEESDACSEIADLLGVYQVYNASNEHDNEVLSRPHAPELMTYEEKDMKDKMNRQRIRLNGYKRIVHGFKTKNKRLKEEQLHLRRQIHELHDRCAKKEARITELKHEIEPAMKGYRKALEVGTNIIGMKEKQMLKMVEPEADYEQTVQEARWETYDGESKKYLKTIIRDKEKAIQELVSQHEKTFQDLTNKIYKVMSERDELKDENSRLKSISRAEEFERKKKKLEAQVVRLEKALKEALIKHEEKDRVNQSIISSLQKKLHETKTKHDEDSRLLYETQRSFEELKTSSSSTMEEQENEILTLKASVDAFQNLLMRVTEETSEASQRQNRPTPADHDFMKAALKEAVDAREDETRRHLQTQAKLDEANERMKKIDSIFKGTTPENMIENMKKQLESLQNENYKLKSHLQRKQESGSILIQVSELQTKLAQRDRELKQLKEEGIRQREEKNRLLTQLAELSRDRPAAGQGKIVEFTHEDSSGGNLSLAERCTRQWKEDTELEQQELDELRGKTSAFQSPTDYKNIIRLRKDVNDIKSAFEGFIRTQSRDRNIEQDEFKQKLELKAKRDMEKQESFYKQIIETKEKAYAEVLKEKDIMIQILNESKNLDQSKMVSEAVGTIIKDVIERGVSRKMEDLRKSIEMISRPPQSEIIHEVISDLLKMNQKATNRLEDCTERAWVNVKEDIDELKDFTFKMTDAIEKHFYSTHEHLLNSSIEEVIKHVKNESKGVRKSFLDGMQAHYERLVEEIKKQGTSGLARYDRLQSTIDGQNRSNMREFHQARRDVLLAAEAVSNSAEELYQIKKTLTQEFLPTEAGQMVKKEDEATQAAKKLNNPFEGGKTLEQLAEDYPSKASTSSTEEQHKGLSVTGKTTYSLNTTAELANLEGAILSDSFSSMNGEDPRHTYQHTPLFHTPPSRDSDGLSLRERLQQRKKARSARTSTEGVSPSEPYTTKIAPFWSRDKPSSAK</sequence>
<feature type="compositionally biased region" description="Basic and acidic residues" evidence="2">
    <location>
        <begin position="619"/>
        <end position="633"/>
    </location>
</feature>
<feature type="region of interest" description="Disordered" evidence="2">
    <location>
        <begin position="1775"/>
        <end position="1844"/>
    </location>
</feature>
<keyword evidence="1" id="KW-0175">Coiled coil</keyword>
<evidence type="ECO:0000256" key="2">
    <source>
        <dbReference type="SAM" id="MobiDB-lite"/>
    </source>
</evidence>
<dbReference type="KEGG" id="aten:116299977"/>
<name>A0A6P8IEQ7_ACTTE</name>
<dbReference type="InParanoid" id="A0A6P8IEQ7"/>